<keyword evidence="9 15" id="KW-0540">Nuclease</keyword>
<dbReference type="HAMAP" id="MF_00104">
    <property type="entry name" value="RNase_III"/>
    <property type="match status" value="1"/>
</dbReference>
<dbReference type="Gene3D" id="3.30.160.20">
    <property type="match status" value="1"/>
</dbReference>
<dbReference type="Proteomes" id="UP000279422">
    <property type="component" value="Unassembled WGS sequence"/>
</dbReference>
<comment type="caution">
    <text evidence="18">The sequence shown here is derived from an EMBL/GenBank/DDBJ whole genome shotgun (WGS) entry which is preliminary data.</text>
</comment>
<dbReference type="GO" id="GO:0005737">
    <property type="term" value="C:cytoplasm"/>
    <property type="evidence" value="ECO:0007669"/>
    <property type="project" value="UniProtKB-SubCell"/>
</dbReference>
<dbReference type="PANTHER" id="PTHR11207:SF0">
    <property type="entry name" value="RIBONUCLEASE 3"/>
    <property type="match status" value="1"/>
</dbReference>
<keyword evidence="10 15" id="KW-0479">Metal-binding</keyword>
<evidence type="ECO:0000259" key="16">
    <source>
        <dbReference type="PROSITE" id="PS50137"/>
    </source>
</evidence>
<dbReference type="FunFam" id="3.30.160.20:FF:000003">
    <property type="entry name" value="Ribonuclease 3"/>
    <property type="match status" value="1"/>
</dbReference>
<dbReference type="InterPro" id="IPR000999">
    <property type="entry name" value="RNase_III_dom"/>
</dbReference>
<dbReference type="GO" id="GO:0010468">
    <property type="term" value="P:regulation of gene expression"/>
    <property type="evidence" value="ECO:0007669"/>
    <property type="project" value="TreeGrafter"/>
</dbReference>
<keyword evidence="5 15" id="KW-0963">Cytoplasm</keyword>
<evidence type="ECO:0000256" key="7">
    <source>
        <dbReference type="ARBA" id="ARBA00022664"/>
    </source>
</evidence>
<dbReference type="SUPFAM" id="SSF69065">
    <property type="entry name" value="RNase III domain-like"/>
    <property type="match status" value="1"/>
</dbReference>
<evidence type="ECO:0000256" key="2">
    <source>
        <dbReference type="ARBA" id="ARBA00004496"/>
    </source>
</evidence>
<feature type="active site" evidence="15">
    <location>
        <position position="57"/>
    </location>
</feature>
<feature type="binding site" evidence="15">
    <location>
        <position position="127"/>
    </location>
    <ligand>
        <name>Mg(2+)</name>
        <dbReference type="ChEBI" id="CHEBI:18420"/>
    </ligand>
</feature>
<evidence type="ECO:0000256" key="15">
    <source>
        <dbReference type="HAMAP-Rule" id="MF_00104"/>
    </source>
</evidence>
<dbReference type="GO" id="GO:0008033">
    <property type="term" value="P:tRNA processing"/>
    <property type="evidence" value="ECO:0007669"/>
    <property type="project" value="UniProtKB-KW"/>
</dbReference>
<dbReference type="InterPro" id="IPR014720">
    <property type="entry name" value="dsRBD_dom"/>
</dbReference>
<comment type="function">
    <text evidence="15">Digests double-stranded RNA. Involved in the processing of primary rRNA transcript to yield the immediate precursors to the large and small rRNAs (23S and 16S). Processes some mRNAs, and tRNAs when they are encoded in the rRNA operon. Processes pre-crRNA and tracrRNA of type II CRISPR loci if present in the organism.</text>
</comment>
<dbReference type="GO" id="GO:0019843">
    <property type="term" value="F:rRNA binding"/>
    <property type="evidence" value="ECO:0007669"/>
    <property type="project" value="UniProtKB-KW"/>
</dbReference>
<name>A0A497E8S7_UNCAE</name>
<keyword evidence="8 15" id="KW-0819">tRNA processing</keyword>
<dbReference type="InterPro" id="IPR036389">
    <property type="entry name" value="RNase_III_sf"/>
</dbReference>
<dbReference type="Pfam" id="PF00035">
    <property type="entry name" value="dsrm"/>
    <property type="match status" value="1"/>
</dbReference>
<reference evidence="18 19" key="1">
    <citation type="submission" date="2018-06" db="EMBL/GenBank/DDBJ databases">
        <title>Extensive metabolic versatility and redundancy in microbially diverse, dynamic hydrothermal sediments.</title>
        <authorList>
            <person name="Dombrowski N."/>
            <person name="Teske A."/>
            <person name="Baker B.J."/>
        </authorList>
    </citation>
    <scope>NUCLEOTIDE SEQUENCE [LARGE SCALE GENOMIC DNA]</scope>
    <source>
        <strain evidence="18">B47_G16</strain>
    </source>
</reference>
<evidence type="ECO:0000313" key="19">
    <source>
        <dbReference type="Proteomes" id="UP000279422"/>
    </source>
</evidence>
<evidence type="ECO:0000256" key="5">
    <source>
        <dbReference type="ARBA" id="ARBA00022490"/>
    </source>
</evidence>
<feature type="binding site" evidence="15">
    <location>
        <position position="124"/>
    </location>
    <ligand>
        <name>Mg(2+)</name>
        <dbReference type="ChEBI" id="CHEBI:18420"/>
    </ligand>
</feature>
<sequence length="236" mass="27210">MSFDLARKRQLEEFQRRLGIKFSNLELFDQALTHISYAKSLDKEDIPYNERLEFLGDAVLELVVAEYLFRRYPNSSEGDLSKLRSIIVSEEALSYCARKIKVGDYLLVGKDQEGIRSQSALLADAYEAIIGALYLDGGLEVVRDFILRILLKEEEKIKEIRDFKSRLQEYTQSLYKSIPEYETVQEVGPDHNKTFKVRVKVEGRVLGEGWGSTKRKAEKMAAKCAWEKIEQARGEK</sequence>
<dbReference type="SMART" id="SM00535">
    <property type="entry name" value="RIBOc"/>
    <property type="match status" value="1"/>
</dbReference>
<keyword evidence="7 15" id="KW-0507">mRNA processing</keyword>
<dbReference type="GO" id="GO:0006397">
    <property type="term" value="P:mRNA processing"/>
    <property type="evidence" value="ECO:0007669"/>
    <property type="project" value="UniProtKB-UniRule"/>
</dbReference>
<feature type="domain" description="DRBM" evidence="16">
    <location>
        <begin position="162"/>
        <end position="231"/>
    </location>
</feature>
<organism evidence="18 19">
    <name type="scientific">Aerophobetes bacterium</name>
    <dbReference type="NCBI Taxonomy" id="2030807"/>
    <lineage>
        <taxon>Bacteria</taxon>
        <taxon>Candidatus Aerophobota</taxon>
    </lineage>
</organism>
<evidence type="ECO:0000256" key="3">
    <source>
        <dbReference type="ARBA" id="ARBA00010183"/>
    </source>
</evidence>
<dbReference type="PROSITE" id="PS50137">
    <property type="entry name" value="DS_RBD"/>
    <property type="match status" value="1"/>
</dbReference>
<dbReference type="Pfam" id="PF14622">
    <property type="entry name" value="Ribonucleas_3_3"/>
    <property type="match status" value="1"/>
</dbReference>
<keyword evidence="15" id="KW-0699">rRNA-binding</keyword>
<dbReference type="GO" id="GO:0003725">
    <property type="term" value="F:double-stranded RNA binding"/>
    <property type="evidence" value="ECO:0007669"/>
    <property type="project" value="TreeGrafter"/>
</dbReference>
<evidence type="ECO:0000256" key="6">
    <source>
        <dbReference type="ARBA" id="ARBA00022552"/>
    </source>
</evidence>
<evidence type="ECO:0000256" key="11">
    <source>
        <dbReference type="ARBA" id="ARBA00022759"/>
    </source>
</evidence>
<proteinExistence type="inferred from homology"/>
<dbReference type="PANTHER" id="PTHR11207">
    <property type="entry name" value="RIBONUCLEASE III"/>
    <property type="match status" value="1"/>
</dbReference>
<dbReference type="CDD" id="cd10845">
    <property type="entry name" value="DSRM_RNAse_III_family"/>
    <property type="match status" value="1"/>
</dbReference>
<evidence type="ECO:0000256" key="10">
    <source>
        <dbReference type="ARBA" id="ARBA00022723"/>
    </source>
</evidence>
<accession>A0A497E8S7</accession>
<feature type="binding site" evidence="15">
    <location>
        <position position="53"/>
    </location>
    <ligand>
        <name>Mg(2+)</name>
        <dbReference type="ChEBI" id="CHEBI:18420"/>
    </ligand>
</feature>
<comment type="subunit">
    <text evidence="4 15">Homodimer.</text>
</comment>
<dbReference type="PROSITE" id="PS00517">
    <property type="entry name" value="RNASE_3_1"/>
    <property type="match status" value="1"/>
</dbReference>
<comment type="similarity">
    <text evidence="3">Belongs to the ribonuclease III family.</text>
</comment>
<comment type="cofactor">
    <cofactor evidence="15">
        <name>Mg(2+)</name>
        <dbReference type="ChEBI" id="CHEBI:18420"/>
    </cofactor>
</comment>
<comment type="catalytic activity">
    <reaction evidence="1 15">
        <text>Endonucleolytic cleavage to 5'-phosphomonoester.</text>
        <dbReference type="EC" id="3.1.26.3"/>
    </reaction>
</comment>
<dbReference type="GO" id="GO:0046872">
    <property type="term" value="F:metal ion binding"/>
    <property type="evidence" value="ECO:0007669"/>
    <property type="project" value="UniProtKB-KW"/>
</dbReference>
<evidence type="ECO:0000256" key="12">
    <source>
        <dbReference type="ARBA" id="ARBA00022801"/>
    </source>
</evidence>
<dbReference type="GO" id="GO:0004525">
    <property type="term" value="F:ribonuclease III activity"/>
    <property type="evidence" value="ECO:0007669"/>
    <property type="project" value="UniProtKB-UniRule"/>
</dbReference>
<feature type="active site" evidence="15">
    <location>
        <position position="127"/>
    </location>
</feature>
<evidence type="ECO:0000256" key="1">
    <source>
        <dbReference type="ARBA" id="ARBA00000109"/>
    </source>
</evidence>
<dbReference type="CDD" id="cd00593">
    <property type="entry name" value="RIBOc"/>
    <property type="match status" value="1"/>
</dbReference>
<evidence type="ECO:0000256" key="9">
    <source>
        <dbReference type="ARBA" id="ARBA00022722"/>
    </source>
</evidence>
<keyword evidence="12 15" id="KW-0378">Hydrolase</keyword>
<dbReference type="SUPFAM" id="SSF54768">
    <property type="entry name" value="dsRNA-binding domain-like"/>
    <property type="match status" value="1"/>
</dbReference>
<evidence type="ECO:0000259" key="17">
    <source>
        <dbReference type="PROSITE" id="PS50142"/>
    </source>
</evidence>
<dbReference type="FunFam" id="1.10.1520.10:FF:000001">
    <property type="entry name" value="Ribonuclease 3"/>
    <property type="match status" value="1"/>
</dbReference>
<comment type="subcellular location">
    <subcellularLocation>
        <location evidence="2 15">Cytoplasm</location>
    </subcellularLocation>
</comment>
<keyword evidence="13 15" id="KW-0460">Magnesium</keyword>
<feature type="domain" description="RNase III" evidence="17">
    <location>
        <begin position="11"/>
        <end position="138"/>
    </location>
</feature>
<evidence type="ECO:0000256" key="8">
    <source>
        <dbReference type="ARBA" id="ARBA00022694"/>
    </source>
</evidence>
<dbReference type="AlphaFoldDB" id="A0A497E8S7"/>
<gene>
    <name evidence="15 18" type="primary">rnc</name>
    <name evidence="18" type="ORF">DRJ00_00110</name>
</gene>
<keyword evidence="11 15" id="KW-0255">Endonuclease</keyword>
<dbReference type="NCBIfam" id="TIGR02191">
    <property type="entry name" value="RNaseIII"/>
    <property type="match status" value="1"/>
</dbReference>
<evidence type="ECO:0000256" key="14">
    <source>
        <dbReference type="ARBA" id="ARBA00022884"/>
    </source>
</evidence>
<dbReference type="SMART" id="SM00358">
    <property type="entry name" value="DSRM"/>
    <property type="match status" value="1"/>
</dbReference>
<evidence type="ECO:0000256" key="4">
    <source>
        <dbReference type="ARBA" id="ARBA00011738"/>
    </source>
</evidence>
<keyword evidence="6 15" id="KW-0698">rRNA processing</keyword>
<evidence type="ECO:0000313" key="18">
    <source>
        <dbReference type="EMBL" id="RLE10848.1"/>
    </source>
</evidence>
<dbReference type="Gene3D" id="1.10.1520.10">
    <property type="entry name" value="Ribonuclease III domain"/>
    <property type="match status" value="1"/>
</dbReference>
<dbReference type="GO" id="GO:0042802">
    <property type="term" value="F:identical protein binding"/>
    <property type="evidence" value="ECO:0007669"/>
    <property type="project" value="UniProtKB-ARBA"/>
</dbReference>
<keyword evidence="14 15" id="KW-0694">RNA-binding</keyword>
<evidence type="ECO:0000256" key="13">
    <source>
        <dbReference type="ARBA" id="ARBA00022842"/>
    </source>
</evidence>
<dbReference type="PROSITE" id="PS50142">
    <property type="entry name" value="RNASE_3_2"/>
    <property type="match status" value="1"/>
</dbReference>
<dbReference type="GO" id="GO:0006364">
    <property type="term" value="P:rRNA processing"/>
    <property type="evidence" value="ECO:0007669"/>
    <property type="project" value="UniProtKB-UniRule"/>
</dbReference>
<protein>
    <recommendedName>
        <fullName evidence="15">Ribonuclease 3</fullName>
        <ecNumber evidence="15">3.1.26.3</ecNumber>
    </recommendedName>
    <alternativeName>
        <fullName evidence="15">Ribonuclease III</fullName>
        <shortName evidence="15">RNase III</shortName>
    </alternativeName>
</protein>
<dbReference type="InterPro" id="IPR011907">
    <property type="entry name" value="RNase_III"/>
</dbReference>
<dbReference type="EMBL" id="QMPZ01000001">
    <property type="protein sequence ID" value="RLE10848.1"/>
    <property type="molecule type" value="Genomic_DNA"/>
</dbReference>
<dbReference type="EC" id="3.1.26.3" evidence="15"/>